<evidence type="ECO:0000259" key="9">
    <source>
        <dbReference type="PROSITE" id="PS51747"/>
    </source>
</evidence>
<accession>A0A425CFE5</accession>
<keyword evidence="6" id="KW-0862">Zinc</keyword>
<dbReference type="PROSITE" id="PS00903">
    <property type="entry name" value="CYT_DCMP_DEAMINASES_1"/>
    <property type="match status" value="1"/>
</dbReference>
<dbReference type="AlphaFoldDB" id="A0A425CFE5"/>
<evidence type="ECO:0000313" key="11">
    <source>
        <dbReference type="Proteomes" id="UP000286097"/>
    </source>
</evidence>
<evidence type="ECO:0000256" key="5">
    <source>
        <dbReference type="ARBA" id="ARBA00022801"/>
    </source>
</evidence>
<dbReference type="FunFam" id="3.40.140.10:FF:000021">
    <property type="entry name" value="Deoxycytidylate deaminase"/>
    <property type="match status" value="1"/>
</dbReference>
<reference evidence="10 11" key="1">
    <citation type="submission" date="2018-06" db="EMBL/GenBank/DDBJ databases">
        <title>Comparative genomics of downy mildews reveals potential adaptations to biotrophy.</title>
        <authorList>
            <person name="Fletcher K."/>
            <person name="Klosterman S.J."/>
            <person name="Derevnina L."/>
            <person name="Martin F."/>
            <person name="Koike S."/>
            <person name="Reyes Chin-Wo S."/>
            <person name="Mou B."/>
            <person name="Michelmore R."/>
        </authorList>
    </citation>
    <scope>NUCLEOTIDE SEQUENCE [LARGE SCALE GENOMIC DNA]</scope>
    <source>
        <strain evidence="10 11">R13</strain>
    </source>
</reference>
<dbReference type="Gene3D" id="3.40.140.10">
    <property type="entry name" value="Cytidine Deaminase, domain 2"/>
    <property type="match status" value="1"/>
</dbReference>
<dbReference type="GO" id="GO:0008270">
    <property type="term" value="F:zinc ion binding"/>
    <property type="evidence" value="ECO:0007669"/>
    <property type="project" value="InterPro"/>
</dbReference>
<dbReference type="SUPFAM" id="SSF53927">
    <property type="entry name" value="Cytidine deaminase-like"/>
    <property type="match status" value="1"/>
</dbReference>
<dbReference type="InterPro" id="IPR002125">
    <property type="entry name" value="CMP_dCMP_dom"/>
</dbReference>
<evidence type="ECO:0000256" key="1">
    <source>
        <dbReference type="ARBA" id="ARBA00001947"/>
    </source>
</evidence>
<dbReference type="PANTHER" id="PTHR11086">
    <property type="entry name" value="DEOXYCYTIDYLATE DEAMINASE-RELATED"/>
    <property type="match status" value="1"/>
</dbReference>
<evidence type="ECO:0000256" key="2">
    <source>
        <dbReference type="ARBA" id="ARBA00006576"/>
    </source>
</evidence>
<evidence type="ECO:0000256" key="6">
    <source>
        <dbReference type="ARBA" id="ARBA00022833"/>
    </source>
</evidence>
<keyword evidence="3" id="KW-0479">Metal-binding</keyword>
<comment type="caution">
    <text evidence="10">The sequence shown here is derived from an EMBL/GenBank/DDBJ whole genome shotgun (WGS) entry which is preliminary data.</text>
</comment>
<dbReference type="EC" id="3.5.4.12" evidence="7"/>
<dbReference type="GO" id="GO:0009165">
    <property type="term" value="P:nucleotide biosynthetic process"/>
    <property type="evidence" value="ECO:0007669"/>
    <property type="project" value="UniProtKB-KW"/>
</dbReference>
<dbReference type="Proteomes" id="UP000286097">
    <property type="component" value="Unassembled WGS sequence"/>
</dbReference>
<dbReference type="InterPro" id="IPR035105">
    <property type="entry name" value="Deoxycytidylate_deaminase_dom"/>
</dbReference>
<comment type="similarity">
    <text evidence="2">Belongs to the cytidine and deoxycytidylate deaminase family.</text>
</comment>
<dbReference type="InterPro" id="IPR016193">
    <property type="entry name" value="Cytidine_deaminase-like"/>
</dbReference>
<dbReference type="GO" id="GO:0004132">
    <property type="term" value="F:dCMP deaminase activity"/>
    <property type="evidence" value="ECO:0007669"/>
    <property type="project" value="UniProtKB-EC"/>
</dbReference>
<keyword evidence="5" id="KW-0378">Hydrolase</keyword>
<dbReference type="PANTHER" id="PTHR11086:SF18">
    <property type="entry name" value="DEOXYCYTIDYLATE DEAMINASE"/>
    <property type="match status" value="1"/>
</dbReference>
<dbReference type="Pfam" id="PF00383">
    <property type="entry name" value="dCMP_cyt_deam_1"/>
    <property type="match status" value="1"/>
</dbReference>
<dbReference type="EMBL" id="QKXF01000143">
    <property type="protein sequence ID" value="RQM15792.1"/>
    <property type="molecule type" value="Genomic_DNA"/>
</dbReference>
<sequence length="331" mass="37406">MAGTKLSGRQIMQLFYTEVSQVLSAKNKDGESEVSTVFQCKCGKTRAQKLKHGYTNLVQHVVVKHSDWIMATMRENYPSSVPAMVNCIKSSTIVNKKQTRAQGDDVLTTDDKEETKENAIVSELKDEEDGSITQATMTVKTLSRVQKRSDYLSWDDYFMSVAFLSAMRPVDSSWSVDSDAKRLYLHCNSIVNSERKIVGIGYNGFPNRCGDDELPWARESETNSPLDTKYPYVCHAEMNAILNKNSTDVKGCTMYVALFPCNECAKLIIQSGISRVVYCSDKYKQEYVDVSKSFGSWKFVASRRLLDMAGVQYTQHQLQRSKVVIDFTSVR</sequence>
<evidence type="ECO:0000256" key="8">
    <source>
        <dbReference type="ARBA" id="ARBA00041763"/>
    </source>
</evidence>
<evidence type="ECO:0000256" key="4">
    <source>
        <dbReference type="ARBA" id="ARBA00022727"/>
    </source>
</evidence>
<dbReference type="VEuPathDB" id="FungiDB:DD237_002439"/>
<keyword evidence="4" id="KW-0545">Nucleotide biosynthesis</keyword>
<dbReference type="PROSITE" id="PS51747">
    <property type="entry name" value="CYT_DCMP_DEAMINASES_2"/>
    <property type="match status" value="1"/>
</dbReference>
<organism evidence="10 11">
    <name type="scientific">Peronospora effusa</name>
    <dbReference type="NCBI Taxonomy" id="542832"/>
    <lineage>
        <taxon>Eukaryota</taxon>
        <taxon>Sar</taxon>
        <taxon>Stramenopiles</taxon>
        <taxon>Oomycota</taxon>
        <taxon>Peronosporomycetes</taxon>
        <taxon>Peronosporales</taxon>
        <taxon>Peronosporaceae</taxon>
        <taxon>Peronospora</taxon>
    </lineage>
</organism>
<protein>
    <recommendedName>
        <fullName evidence="8">dCMP deaminase</fullName>
        <ecNumber evidence="7">3.5.4.12</ecNumber>
    </recommendedName>
    <alternativeName>
        <fullName evidence="8">dCMP deaminase</fullName>
    </alternativeName>
</protein>
<evidence type="ECO:0000256" key="7">
    <source>
        <dbReference type="ARBA" id="ARBA00038938"/>
    </source>
</evidence>
<evidence type="ECO:0000256" key="3">
    <source>
        <dbReference type="ARBA" id="ARBA00022723"/>
    </source>
</evidence>
<dbReference type="InterPro" id="IPR016192">
    <property type="entry name" value="APOBEC/CMP_deaminase_Zn-bd"/>
</dbReference>
<dbReference type="CDD" id="cd01286">
    <property type="entry name" value="deoxycytidylate_deaminase"/>
    <property type="match status" value="1"/>
</dbReference>
<comment type="cofactor">
    <cofactor evidence="1">
        <name>Zn(2+)</name>
        <dbReference type="ChEBI" id="CHEBI:29105"/>
    </cofactor>
</comment>
<feature type="domain" description="CMP/dCMP-type deaminase" evidence="9">
    <location>
        <begin position="153"/>
        <end position="313"/>
    </location>
</feature>
<proteinExistence type="inferred from homology"/>
<gene>
    <name evidence="10" type="ORF">DD237_002439</name>
</gene>
<dbReference type="GO" id="GO:0005737">
    <property type="term" value="C:cytoplasm"/>
    <property type="evidence" value="ECO:0007669"/>
    <property type="project" value="TreeGrafter"/>
</dbReference>
<evidence type="ECO:0000313" key="10">
    <source>
        <dbReference type="EMBL" id="RQM15792.1"/>
    </source>
</evidence>
<dbReference type="InterPro" id="IPR015517">
    <property type="entry name" value="dCMP_deaminase-rel"/>
</dbReference>
<name>A0A425CFE5_9STRA</name>